<reference evidence="1" key="1">
    <citation type="submission" date="2021-06" db="EMBL/GenBank/DDBJ databases">
        <authorList>
            <person name="Hodson N. C."/>
            <person name="Mongue J. A."/>
            <person name="Jaron S. K."/>
        </authorList>
    </citation>
    <scope>NUCLEOTIDE SEQUENCE</scope>
</reference>
<sequence>MLTPKLVTLNKPIQSGMVVLDLAKVIFFHGYYQQLKVVFPGGISMLYMDTDSAVILVNDPQRTFLQDLAKHKQFFDFSKLPKDHEIFREHEQLLETRVVNAGVSGLWKLESIDVQQITTIKSKQYSILYFDQAEELKCKGVTYAA</sequence>
<name>A0A8J2KKG8_9HEXA</name>
<accession>A0A8J2KKG8</accession>
<gene>
    <name evidence="1" type="ORF">AFUS01_LOCUS25306</name>
</gene>
<organism evidence="1 2">
    <name type="scientific">Allacma fusca</name>
    <dbReference type="NCBI Taxonomy" id="39272"/>
    <lineage>
        <taxon>Eukaryota</taxon>
        <taxon>Metazoa</taxon>
        <taxon>Ecdysozoa</taxon>
        <taxon>Arthropoda</taxon>
        <taxon>Hexapoda</taxon>
        <taxon>Collembola</taxon>
        <taxon>Symphypleona</taxon>
        <taxon>Sminthuridae</taxon>
        <taxon>Allacma</taxon>
    </lineage>
</organism>
<keyword evidence="2" id="KW-1185">Reference proteome</keyword>
<evidence type="ECO:0000313" key="1">
    <source>
        <dbReference type="EMBL" id="CAG7786752.1"/>
    </source>
</evidence>
<dbReference type="EMBL" id="CAJVCH010324920">
    <property type="protein sequence ID" value="CAG7786752.1"/>
    <property type="molecule type" value="Genomic_DNA"/>
</dbReference>
<proteinExistence type="predicted"/>
<feature type="non-terminal residue" evidence="1">
    <location>
        <position position="145"/>
    </location>
</feature>
<protein>
    <submittedName>
        <fullName evidence="1">Uncharacterized protein</fullName>
    </submittedName>
</protein>
<dbReference type="OrthoDB" id="6610558at2759"/>
<dbReference type="AlphaFoldDB" id="A0A8J2KKG8"/>
<dbReference type="Proteomes" id="UP000708208">
    <property type="component" value="Unassembled WGS sequence"/>
</dbReference>
<evidence type="ECO:0000313" key="2">
    <source>
        <dbReference type="Proteomes" id="UP000708208"/>
    </source>
</evidence>
<comment type="caution">
    <text evidence="1">The sequence shown here is derived from an EMBL/GenBank/DDBJ whole genome shotgun (WGS) entry which is preliminary data.</text>
</comment>